<keyword evidence="6" id="KW-0378">Hydrolase</keyword>
<dbReference type="InterPro" id="IPR047680">
    <property type="entry name" value="MarP-like"/>
</dbReference>
<dbReference type="GO" id="GO:0016020">
    <property type="term" value="C:membrane"/>
    <property type="evidence" value="ECO:0007669"/>
    <property type="project" value="UniProtKB-SubCell"/>
</dbReference>
<sequence>MLDLVLLALLLIFAFNGYRQGFVVGLLSFLGFFSGALVGLQLGPFAGEQFEDPSTRVLVSVVIIFGLAVVGQALSGFLGSRVRNVISNRHAQRADDVGGAFVSMAAVLLVVWLVAAPLSQSSLPWLARSVSNSAVIGAVDRVMPDGARALSQALRDTVDTNGFPRVFDGLVPTREREVADPDPALAGSPLVQKSRAAVLKVLGDAGKTCRRSIEGTGFVYAPEHVMTNAHVVAGTSGVRVETAGGSKSGQVVVFDPQRDLAVIYVKGLNVPPLEFASKEAPSGADAIVLGYPLNGPYDAQSARVREVRKITGPDIYDSGKVTREVYTIKALVRNGNSGGPLLATDGTVLGVIFAAAADDPQTGFAVTAVAAATVAELGRTRTERAGTGDCT</sequence>
<dbReference type="PANTHER" id="PTHR43019:SF23">
    <property type="entry name" value="PROTEASE DO-LIKE 5, CHLOROPLASTIC"/>
    <property type="match status" value="1"/>
</dbReference>
<protein>
    <submittedName>
        <fullName evidence="6">Serine protease</fullName>
    </submittedName>
</protein>
<evidence type="ECO:0000256" key="4">
    <source>
        <dbReference type="ARBA" id="ARBA00023136"/>
    </source>
</evidence>
<dbReference type="InterPro" id="IPR043504">
    <property type="entry name" value="Peptidase_S1_PA_chymotrypsin"/>
</dbReference>
<dbReference type="RefSeq" id="WP_203897976.1">
    <property type="nucleotide sequence ID" value="NZ_BOPF01000003.1"/>
</dbReference>
<feature type="transmembrane region" description="Helical" evidence="5">
    <location>
        <begin position="98"/>
        <end position="118"/>
    </location>
</feature>
<keyword evidence="3 5" id="KW-1133">Transmembrane helix</keyword>
<dbReference type="GO" id="GO:0004252">
    <property type="term" value="F:serine-type endopeptidase activity"/>
    <property type="evidence" value="ECO:0007669"/>
    <property type="project" value="InterPro"/>
</dbReference>
<keyword evidence="2 5" id="KW-0812">Transmembrane</keyword>
<dbReference type="GO" id="GO:0009403">
    <property type="term" value="P:toxin biosynthetic process"/>
    <property type="evidence" value="ECO:0007669"/>
    <property type="project" value="InterPro"/>
</dbReference>
<organism evidence="6 7">
    <name type="scientific">Virgisporangium aliadipatigenens</name>
    <dbReference type="NCBI Taxonomy" id="741659"/>
    <lineage>
        <taxon>Bacteria</taxon>
        <taxon>Bacillati</taxon>
        <taxon>Actinomycetota</taxon>
        <taxon>Actinomycetes</taxon>
        <taxon>Micromonosporales</taxon>
        <taxon>Micromonosporaceae</taxon>
        <taxon>Virgisporangium</taxon>
    </lineage>
</organism>
<accession>A0A8J3YFL1</accession>
<dbReference type="NCBIfam" id="NF033740">
    <property type="entry name" value="MarP_fam_protase"/>
    <property type="match status" value="1"/>
</dbReference>
<comment type="caution">
    <text evidence="6">The sequence shown here is derived from an EMBL/GenBank/DDBJ whole genome shotgun (WGS) entry which is preliminary data.</text>
</comment>
<proteinExistence type="predicted"/>
<dbReference type="EMBL" id="BOPF01000003">
    <property type="protein sequence ID" value="GIJ44101.1"/>
    <property type="molecule type" value="Genomic_DNA"/>
</dbReference>
<dbReference type="Gene3D" id="2.40.10.10">
    <property type="entry name" value="Trypsin-like serine proteases"/>
    <property type="match status" value="2"/>
</dbReference>
<evidence type="ECO:0000313" key="6">
    <source>
        <dbReference type="EMBL" id="GIJ44101.1"/>
    </source>
</evidence>
<dbReference type="SUPFAM" id="SSF50494">
    <property type="entry name" value="Trypsin-like serine proteases"/>
    <property type="match status" value="1"/>
</dbReference>
<keyword evidence="6" id="KW-0645">Protease</keyword>
<name>A0A8J3YFL1_9ACTN</name>
<feature type="transmembrane region" description="Helical" evidence="5">
    <location>
        <begin position="29"/>
        <end position="46"/>
    </location>
</feature>
<keyword evidence="4 5" id="KW-0472">Membrane</keyword>
<keyword evidence="7" id="KW-1185">Reference proteome</keyword>
<dbReference type="PRINTS" id="PR00834">
    <property type="entry name" value="PROTEASES2C"/>
</dbReference>
<dbReference type="GO" id="GO:0006508">
    <property type="term" value="P:proteolysis"/>
    <property type="evidence" value="ECO:0007669"/>
    <property type="project" value="UniProtKB-KW"/>
</dbReference>
<dbReference type="Pfam" id="PF13365">
    <property type="entry name" value="Trypsin_2"/>
    <property type="match status" value="1"/>
</dbReference>
<dbReference type="InterPro" id="IPR009003">
    <property type="entry name" value="Peptidase_S1_PA"/>
</dbReference>
<evidence type="ECO:0000256" key="2">
    <source>
        <dbReference type="ARBA" id="ARBA00022692"/>
    </source>
</evidence>
<dbReference type="Proteomes" id="UP000619260">
    <property type="component" value="Unassembled WGS sequence"/>
</dbReference>
<evidence type="ECO:0000256" key="5">
    <source>
        <dbReference type="SAM" id="Phobius"/>
    </source>
</evidence>
<dbReference type="Pfam" id="PF02674">
    <property type="entry name" value="Colicin_V"/>
    <property type="match status" value="1"/>
</dbReference>
<dbReference type="AlphaFoldDB" id="A0A8J3YFL1"/>
<dbReference type="InterPro" id="IPR003825">
    <property type="entry name" value="Colicin-V_CvpA"/>
</dbReference>
<evidence type="ECO:0000256" key="1">
    <source>
        <dbReference type="ARBA" id="ARBA00004141"/>
    </source>
</evidence>
<dbReference type="InterPro" id="IPR001940">
    <property type="entry name" value="Peptidase_S1C"/>
</dbReference>
<dbReference type="PANTHER" id="PTHR43019">
    <property type="entry name" value="SERINE ENDOPROTEASE DEGS"/>
    <property type="match status" value="1"/>
</dbReference>
<feature type="transmembrane region" description="Helical" evidence="5">
    <location>
        <begin position="58"/>
        <end position="78"/>
    </location>
</feature>
<reference evidence="6" key="1">
    <citation type="submission" date="2021-01" db="EMBL/GenBank/DDBJ databases">
        <title>Whole genome shotgun sequence of Virgisporangium aliadipatigenens NBRC 105644.</title>
        <authorList>
            <person name="Komaki H."/>
            <person name="Tamura T."/>
        </authorList>
    </citation>
    <scope>NUCLEOTIDE SEQUENCE</scope>
    <source>
        <strain evidence="6">NBRC 105644</strain>
    </source>
</reference>
<gene>
    <name evidence="6" type="ORF">Val02_09870</name>
</gene>
<evidence type="ECO:0000313" key="7">
    <source>
        <dbReference type="Proteomes" id="UP000619260"/>
    </source>
</evidence>
<comment type="subcellular location">
    <subcellularLocation>
        <location evidence="1">Membrane</location>
        <topology evidence="1">Multi-pass membrane protein</topology>
    </subcellularLocation>
</comment>
<evidence type="ECO:0000256" key="3">
    <source>
        <dbReference type="ARBA" id="ARBA00022989"/>
    </source>
</evidence>